<feature type="transmembrane region" description="Helical" evidence="6">
    <location>
        <begin position="32"/>
        <end position="53"/>
    </location>
</feature>
<dbReference type="Proteomes" id="UP000800200">
    <property type="component" value="Unassembled WGS sequence"/>
</dbReference>
<dbReference type="EMBL" id="ML994641">
    <property type="protein sequence ID" value="KAF2183603.1"/>
    <property type="molecule type" value="Genomic_DNA"/>
</dbReference>
<evidence type="ECO:0000256" key="5">
    <source>
        <dbReference type="ARBA" id="ARBA00038359"/>
    </source>
</evidence>
<evidence type="ECO:0000256" key="4">
    <source>
        <dbReference type="ARBA" id="ARBA00023136"/>
    </source>
</evidence>
<keyword evidence="2 6" id="KW-0812">Transmembrane</keyword>
<evidence type="ECO:0000256" key="6">
    <source>
        <dbReference type="SAM" id="Phobius"/>
    </source>
</evidence>
<organism evidence="8 9">
    <name type="scientific">Zopfia rhizophila CBS 207.26</name>
    <dbReference type="NCBI Taxonomy" id="1314779"/>
    <lineage>
        <taxon>Eukaryota</taxon>
        <taxon>Fungi</taxon>
        <taxon>Dikarya</taxon>
        <taxon>Ascomycota</taxon>
        <taxon>Pezizomycotina</taxon>
        <taxon>Dothideomycetes</taxon>
        <taxon>Dothideomycetes incertae sedis</taxon>
        <taxon>Zopfiaceae</taxon>
        <taxon>Zopfia</taxon>
    </lineage>
</organism>
<dbReference type="OrthoDB" id="5342292at2759"/>
<comment type="similarity">
    <text evidence="5">Belongs to the SAT4 family.</text>
</comment>
<evidence type="ECO:0000259" key="7">
    <source>
        <dbReference type="Pfam" id="PF20684"/>
    </source>
</evidence>
<feature type="transmembrane region" description="Helical" evidence="6">
    <location>
        <begin position="73"/>
        <end position="94"/>
    </location>
</feature>
<keyword evidence="4 6" id="KW-0472">Membrane</keyword>
<dbReference type="GO" id="GO:0016020">
    <property type="term" value="C:membrane"/>
    <property type="evidence" value="ECO:0007669"/>
    <property type="project" value="UniProtKB-SubCell"/>
</dbReference>
<evidence type="ECO:0000256" key="1">
    <source>
        <dbReference type="ARBA" id="ARBA00004141"/>
    </source>
</evidence>
<name>A0A6A6DX52_9PEZI</name>
<evidence type="ECO:0000256" key="3">
    <source>
        <dbReference type="ARBA" id="ARBA00022989"/>
    </source>
</evidence>
<feature type="domain" description="Rhodopsin" evidence="7">
    <location>
        <begin position="53"/>
        <end position="289"/>
    </location>
</feature>
<evidence type="ECO:0000256" key="2">
    <source>
        <dbReference type="ARBA" id="ARBA00022692"/>
    </source>
</evidence>
<feature type="transmembrane region" description="Helical" evidence="6">
    <location>
        <begin position="227"/>
        <end position="246"/>
    </location>
</feature>
<dbReference type="Pfam" id="PF20684">
    <property type="entry name" value="Fung_rhodopsin"/>
    <property type="match status" value="1"/>
</dbReference>
<dbReference type="AlphaFoldDB" id="A0A6A6DX52"/>
<keyword evidence="3 6" id="KW-1133">Transmembrane helix</keyword>
<keyword evidence="9" id="KW-1185">Reference proteome</keyword>
<sequence length="300" mass="33695">MGIHHNLAREELYGVVPAPPGSIPNFTSPPSIAQRVVAANVAFMLLSTAFLTLRLYTSLFILRRTGFEDSHLVFVQVLALVHGITSCILTRYGLGRHLWDVAFTVFNRNFGKVSTGLSYSLSIMFTKISILAFYLRLFPQKELKIVIYTAMAIVTAYSIAAGSEPFYACKPIEKYWDITITTGSCINQYEVFLFSASMNIATDTIILVLPIIMLWSVHIPRSQKFGVVFMLMTGGFVLVASMVRLVHIVMSYHNTDMTWDFANQDVWWALELHLAIVCGCLPLGKSFLRHHFPKVIGRST</sequence>
<accession>A0A6A6DX52</accession>
<dbReference type="PANTHER" id="PTHR33048">
    <property type="entry name" value="PTH11-LIKE INTEGRAL MEMBRANE PROTEIN (AFU_ORTHOLOGUE AFUA_5G11245)"/>
    <property type="match status" value="1"/>
</dbReference>
<gene>
    <name evidence="8" type="ORF">K469DRAFT_581953</name>
</gene>
<evidence type="ECO:0000313" key="8">
    <source>
        <dbReference type="EMBL" id="KAF2183603.1"/>
    </source>
</evidence>
<comment type="subcellular location">
    <subcellularLocation>
        <location evidence="1">Membrane</location>
        <topology evidence="1">Multi-pass membrane protein</topology>
    </subcellularLocation>
</comment>
<dbReference type="PANTHER" id="PTHR33048:SF124">
    <property type="entry name" value="INTEGRAL MEMBRANE PROTEIN"/>
    <property type="match status" value="1"/>
</dbReference>
<proteinExistence type="inferred from homology"/>
<feature type="transmembrane region" description="Helical" evidence="6">
    <location>
        <begin position="145"/>
        <end position="163"/>
    </location>
</feature>
<dbReference type="InterPro" id="IPR049326">
    <property type="entry name" value="Rhodopsin_dom_fungi"/>
</dbReference>
<evidence type="ECO:0000313" key="9">
    <source>
        <dbReference type="Proteomes" id="UP000800200"/>
    </source>
</evidence>
<feature type="transmembrane region" description="Helical" evidence="6">
    <location>
        <begin position="117"/>
        <end position="138"/>
    </location>
</feature>
<feature type="transmembrane region" description="Helical" evidence="6">
    <location>
        <begin position="191"/>
        <end position="215"/>
    </location>
</feature>
<protein>
    <recommendedName>
        <fullName evidence="7">Rhodopsin domain-containing protein</fullName>
    </recommendedName>
</protein>
<reference evidence="8" key="1">
    <citation type="journal article" date="2020" name="Stud. Mycol.">
        <title>101 Dothideomycetes genomes: a test case for predicting lifestyles and emergence of pathogens.</title>
        <authorList>
            <person name="Haridas S."/>
            <person name="Albert R."/>
            <person name="Binder M."/>
            <person name="Bloem J."/>
            <person name="Labutti K."/>
            <person name="Salamov A."/>
            <person name="Andreopoulos B."/>
            <person name="Baker S."/>
            <person name="Barry K."/>
            <person name="Bills G."/>
            <person name="Bluhm B."/>
            <person name="Cannon C."/>
            <person name="Castanera R."/>
            <person name="Culley D."/>
            <person name="Daum C."/>
            <person name="Ezra D."/>
            <person name="Gonzalez J."/>
            <person name="Henrissat B."/>
            <person name="Kuo A."/>
            <person name="Liang C."/>
            <person name="Lipzen A."/>
            <person name="Lutzoni F."/>
            <person name="Magnuson J."/>
            <person name="Mondo S."/>
            <person name="Nolan M."/>
            <person name="Ohm R."/>
            <person name="Pangilinan J."/>
            <person name="Park H.-J."/>
            <person name="Ramirez L."/>
            <person name="Alfaro M."/>
            <person name="Sun H."/>
            <person name="Tritt A."/>
            <person name="Yoshinaga Y."/>
            <person name="Zwiers L.-H."/>
            <person name="Turgeon B."/>
            <person name="Goodwin S."/>
            <person name="Spatafora J."/>
            <person name="Crous P."/>
            <person name="Grigoriev I."/>
        </authorList>
    </citation>
    <scope>NUCLEOTIDE SEQUENCE</scope>
    <source>
        <strain evidence="8">CBS 207.26</strain>
    </source>
</reference>
<dbReference type="InterPro" id="IPR052337">
    <property type="entry name" value="SAT4-like"/>
</dbReference>